<organism evidence="13">
    <name type="scientific">Anthurium amnicola</name>
    <dbReference type="NCBI Taxonomy" id="1678845"/>
    <lineage>
        <taxon>Eukaryota</taxon>
        <taxon>Viridiplantae</taxon>
        <taxon>Streptophyta</taxon>
        <taxon>Embryophyta</taxon>
        <taxon>Tracheophyta</taxon>
        <taxon>Spermatophyta</taxon>
        <taxon>Magnoliopsida</taxon>
        <taxon>Liliopsida</taxon>
        <taxon>Araceae</taxon>
        <taxon>Pothoideae</taxon>
        <taxon>Potheae</taxon>
        <taxon>Anthurium</taxon>
    </lineage>
</organism>
<dbReference type="AlphaFoldDB" id="A0A1D1XNP9"/>
<dbReference type="InterPro" id="IPR036771">
    <property type="entry name" value="ATPsynth_dsu/esu_N"/>
</dbReference>
<dbReference type="PANTHER" id="PTHR13822:SF7">
    <property type="entry name" value="ATP SYNTHASE SUBUNIT DELTA, MITOCHONDRIAL"/>
    <property type="match status" value="1"/>
</dbReference>
<comment type="subcellular location">
    <subcellularLocation>
        <location evidence="1">Mitochondrion inner membrane</location>
    </subcellularLocation>
</comment>
<evidence type="ECO:0000256" key="4">
    <source>
        <dbReference type="ARBA" id="ARBA00022448"/>
    </source>
</evidence>
<dbReference type="PANTHER" id="PTHR13822">
    <property type="entry name" value="ATP SYNTHASE DELTA/EPSILON CHAIN"/>
    <property type="match status" value="1"/>
</dbReference>
<dbReference type="Gene3D" id="6.10.140.880">
    <property type="match status" value="1"/>
</dbReference>
<evidence type="ECO:0000259" key="12">
    <source>
        <dbReference type="Pfam" id="PF02823"/>
    </source>
</evidence>
<dbReference type="InterPro" id="IPR001469">
    <property type="entry name" value="ATP_synth_F1_dsu/esu"/>
</dbReference>
<dbReference type="HAMAP" id="MF_00530">
    <property type="entry name" value="ATP_synth_epsil_bac"/>
    <property type="match status" value="1"/>
</dbReference>
<comment type="similarity">
    <text evidence="2">Belongs to the ATPase epsilon chain family.</text>
</comment>
<evidence type="ECO:0000256" key="6">
    <source>
        <dbReference type="ARBA" id="ARBA00022792"/>
    </source>
</evidence>
<keyword evidence="7" id="KW-0809">Transit peptide</keyword>
<evidence type="ECO:0000256" key="9">
    <source>
        <dbReference type="ARBA" id="ARBA00023128"/>
    </source>
</evidence>
<feature type="domain" description="ATP synthase F1 complex delta/epsilon subunit N-terminal" evidence="12">
    <location>
        <begin position="49"/>
        <end position="120"/>
    </location>
</feature>
<sequence>DISFYLKLSIMNFLSRTAGTARVAFRIKACTSVRYYASEASTGSGDKLRLSFALPHQTIYANAEVQQVNIASTAGDMGILANHVPSIEQLKPGVIEILENSTITKKYFASGGFAIINPNSSLDINAIEAFPLEEFSLEAIRTNLAEAQRIASTTSTEEEKVVARIEAEVYEALQSALSK</sequence>
<dbReference type="GO" id="GO:0045259">
    <property type="term" value="C:proton-transporting ATP synthase complex"/>
    <property type="evidence" value="ECO:0007669"/>
    <property type="project" value="InterPro"/>
</dbReference>
<dbReference type="FunFam" id="2.60.15.10:FF:000003">
    <property type="entry name" value="ATP synthase subunit delta, mitochondrial"/>
    <property type="match status" value="1"/>
</dbReference>
<evidence type="ECO:0000256" key="11">
    <source>
        <dbReference type="ARBA" id="ARBA00031669"/>
    </source>
</evidence>
<feature type="non-terminal residue" evidence="13">
    <location>
        <position position="1"/>
    </location>
</feature>
<evidence type="ECO:0000256" key="3">
    <source>
        <dbReference type="ARBA" id="ARBA00016960"/>
    </source>
</evidence>
<dbReference type="SUPFAM" id="SSF51344">
    <property type="entry name" value="Epsilon subunit of F1F0-ATP synthase N-terminal domain"/>
    <property type="match status" value="1"/>
</dbReference>
<keyword evidence="10" id="KW-0472">Membrane</keyword>
<dbReference type="EMBL" id="GDJX01023918">
    <property type="protein sequence ID" value="JAT44018.1"/>
    <property type="molecule type" value="Transcribed_RNA"/>
</dbReference>
<evidence type="ECO:0000256" key="8">
    <source>
        <dbReference type="ARBA" id="ARBA00023065"/>
    </source>
</evidence>
<keyword evidence="9" id="KW-0496">Mitochondrion</keyword>
<evidence type="ECO:0000256" key="7">
    <source>
        <dbReference type="ARBA" id="ARBA00022946"/>
    </source>
</evidence>
<protein>
    <recommendedName>
        <fullName evidence="3">ATP synthase subunit delta, mitochondrial</fullName>
    </recommendedName>
    <alternativeName>
        <fullName evidence="11">F-ATPase delta subunit</fullName>
    </alternativeName>
</protein>
<keyword evidence="5" id="KW-0375">Hydrogen ion transport</keyword>
<dbReference type="GO" id="GO:0046933">
    <property type="term" value="F:proton-transporting ATP synthase activity, rotational mechanism"/>
    <property type="evidence" value="ECO:0007669"/>
    <property type="project" value="InterPro"/>
</dbReference>
<dbReference type="CDD" id="cd12152">
    <property type="entry name" value="F1-ATPase_delta"/>
    <property type="match status" value="1"/>
</dbReference>
<evidence type="ECO:0000256" key="2">
    <source>
        <dbReference type="ARBA" id="ARBA00005712"/>
    </source>
</evidence>
<reference evidence="13" key="1">
    <citation type="submission" date="2015-07" db="EMBL/GenBank/DDBJ databases">
        <title>Transcriptome Assembly of Anthurium amnicola.</title>
        <authorList>
            <person name="Suzuki J."/>
        </authorList>
    </citation>
    <scope>NUCLEOTIDE SEQUENCE</scope>
</reference>
<evidence type="ECO:0000256" key="10">
    <source>
        <dbReference type="ARBA" id="ARBA00023136"/>
    </source>
</evidence>
<evidence type="ECO:0000256" key="1">
    <source>
        <dbReference type="ARBA" id="ARBA00004273"/>
    </source>
</evidence>
<dbReference type="Gene3D" id="2.60.15.10">
    <property type="entry name" value="F0F1 ATP synthase delta/epsilon subunit, N-terminal"/>
    <property type="match status" value="1"/>
</dbReference>
<keyword evidence="4" id="KW-0813">Transport</keyword>
<name>A0A1D1XNP9_9ARAE</name>
<evidence type="ECO:0000256" key="5">
    <source>
        <dbReference type="ARBA" id="ARBA00022781"/>
    </source>
</evidence>
<evidence type="ECO:0000313" key="13">
    <source>
        <dbReference type="EMBL" id="JAT44018.1"/>
    </source>
</evidence>
<dbReference type="Pfam" id="PF02823">
    <property type="entry name" value="ATP-synt_DE_N"/>
    <property type="match status" value="1"/>
</dbReference>
<dbReference type="InterPro" id="IPR020546">
    <property type="entry name" value="ATP_synth_F1_dsu/esu_N"/>
</dbReference>
<keyword evidence="8" id="KW-0406">Ion transport</keyword>
<gene>
    <name evidence="13" type="primary">atpD_20</name>
    <name evidence="13" type="ORF">g.32850</name>
</gene>
<dbReference type="GO" id="GO:0005743">
    <property type="term" value="C:mitochondrial inner membrane"/>
    <property type="evidence" value="ECO:0007669"/>
    <property type="project" value="UniProtKB-SubCell"/>
</dbReference>
<proteinExistence type="inferred from homology"/>
<keyword evidence="6" id="KW-0999">Mitochondrion inner membrane</keyword>
<accession>A0A1D1XNP9</accession>